<evidence type="ECO:0000313" key="3">
    <source>
        <dbReference type="Proteomes" id="UP000629619"/>
    </source>
</evidence>
<evidence type="ECO:0000313" key="2">
    <source>
        <dbReference type="EMBL" id="GIF09827.1"/>
    </source>
</evidence>
<dbReference type="InterPro" id="IPR010093">
    <property type="entry name" value="SinI_DNA-bd"/>
</dbReference>
<dbReference type="Pfam" id="PF12728">
    <property type="entry name" value="HTH_17"/>
    <property type="match status" value="1"/>
</dbReference>
<dbReference type="InterPro" id="IPR041657">
    <property type="entry name" value="HTH_17"/>
</dbReference>
<gene>
    <name evidence="2" type="ORF">Asi03nite_73650</name>
</gene>
<proteinExistence type="predicted"/>
<accession>A0A919NFE9</accession>
<keyword evidence="3" id="KW-1185">Reference proteome</keyword>
<name>A0A919NFE9_9ACTN</name>
<protein>
    <recommendedName>
        <fullName evidence="1">Helix-turn-helix domain-containing protein</fullName>
    </recommendedName>
</protein>
<comment type="caution">
    <text evidence="2">The sequence shown here is derived from an EMBL/GenBank/DDBJ whole genome shotgun (WGS) entry which is preliminary data.</text>
</comment>
<dbReference type="RefSeq" id="WP_203685111.1">
    <property type="nucleotide sequence ID" value="NZ_BOMW01000104.1"/>
</dbReference>
<evidence type="ECO:0000259" key="1">
    <source>
        <dbReference type="Pfam" id="PF12728"/>
    </source>
</evidence>
<dbReference type="AlphaFoldDB" id="A0A919NFE9"/>
<dbReference type="EMBL" id="BOMW01000104">
    <property type="protein sequence ID" value="GIF09827.1"/>
    <property type="molecule type" value="Genomic_DNA"/>
</dbReference>
<sequence length="64" mass="7221">MSADLLTVTQVMARLQVSRHTVYQLIRTRRLRSVLIGRCRRIPAVALAAYLREIGMDTGGDHGR</sequence>
<dbReference type="NCBIfam" id="TIGR01764">
    <property type="entry name" value="excise"/>
    <property type="match status" value="1"/>
</dbReference>
<dbReference type="Proteomes" id="UP000629619">
    <property type="component" value="Unassembled WGS sequence"/>
</dbReference>
<organism evidence="2 3">
    <name type="scientific">Actinoplanes siamensis</name>
    <dbReference type="NCBI Taxonomy" id="1223317"/>
    <lineage>
        <taxon>Bacteria</taxon>
        <taxon>Bacillati</taxon>
        <taxon>Actinomycetota</taxon>
        <taxon>Actinomycetes</taxon>
        <taxon>Micromonosporales</taxon>
        <taxon>Micromonosporaceae</taxon>
        <taxon>Actinoplanes</taxon>
    </lineage>
</organism>
<reference evidence="2" key="1">
    <citation type="submission" date="2021-01" db="EMBL/GenBank/DDBJ databases">
        <title>Whole genome shotgun sequence of Actinoplanes siamensis NBRC 109076.</title>
        <authorList>
            <person name="Komaki H."/>
            <person name="Tamura T."/>
        </authorList>
    </citation>
    <scope>NUCLEOTIDE SEQUENCE</scope>
    <source>
        <strain evidence="2">NBRC 109076</strain>
    </source>
</reference>
<feature type="domain" description="Helix-turn-helix" evidence="1">
    <location>
        <begin position="5"/>
        <end position="53"/>
    </location>
</feature>
<dbReference type="GO" id="GO:0003677">
    <property type="term" value="F:DNA binding"/>
    <property type="evidence" value="ECO:0007669"/>
    <property type="project" value="InterPro"/>
</dbReference>